<keyword evidence="13" id="KW-1185">Reference proteome</keyword>
<organism evidence="12 13">
    <name type="scientific">Formicincola oecophyllae</name>
    <dbReference type="NCBI Taxonomy" id="2558361"/>
    <lineage>
        <taxon>Bacteria</taxon>
        <taxon>Pseudomonadati</taxon>
        <taxon>Pseudomonadota</taxon>
        <taxon>Alphaproteobacteria</taxon>
        <taxon>Acetobacterales</taxon>
        <taxon>Acetobacteraceae</taxon>
        <taxon>Formicincola</taxon>
    </lineage>
</organism>
<dbReference type="SUPFAM" id="SSF52540">
    <property type="entry name" value="P-loop containing nucleoside triphosphate hydrolases"/>
    <property type="match status" value="1"/>
</dbReference>
<evidence type="ECO:0000256" key="4">
    <source>
        <dbReference type="ARBA" id="ARBA00022692"/>
    </source>
</evidence>
<dbReference type="Proteomes" id="UP000318709">
    <property type="component" value="Chromosome"/>
</dbReference>
<dbReference type="SUPFAM" id="SSF90123">
    <property type="entry name" value="ABC transporter transmembrane region"/>
    <property type="match status" value="1"/>
</dbReference>
<dbReference type="Pfam" id="PF00005">
    <property type="entry name" value="ABC_tran"/>
    <property type="match status" value="1"/>
</dbReference>
<evidence type="ECO:0000313" key="13">
    <source>
        <dbReference type="Proteomes" id="UP000318709"/>
    </source>
</evidence>
<dbReference type="PANTHER" id="PTHR24221">
    <property type="entry name" value="ATP-BINDING CASSETTE SUB-FAMILY B"/>
    <property type="match status" value="1"/>
</dbReference>
<dbReference type="KEGG" id="swf:E3E12_00815"/>
<protein>
    <submittedName>
        <fullName evidence="12">ABC transporter ATP-binding protein</fullName>
    </submittedName>
</protein>
<dbReference type="Gene3D" id="3.40.50.300">
    <property type="entry name" value="P-loop containing nucleotide triphosphate hydrolases"/>
    <property type="match status" value="1"/>
</dbReference>
<evidence type="ECO:0000256" key="7">
    <source>
        <dbReference type="ARBA" id="ARBA00022989"/>
    </source>
</evidence>
<name>A0A4Y6U7J1_9PROT</name>
<dbReference type="PROSITE" id="PS50893">
    <property type="entry name" value="ABC_TRANSPORTER_2"/>
    <property type="match status" value="1"/>
</dbReference>
<dbReference type="SMART" id="SM00382">
    <property type="entry name" value="AAA"/>
    <property type="match status" value="1"/>
</dbReference>
<feature type="domain" description="ABC transmembrane type-1" evidence="11">
    <location>
        <begin position="74"/>
        <end position="372"/>
    </location>
</feature>
<keyword evidence="7 9" id="KW-1133">Transmembrane helix</keyword>
<dbReference type="GO" id="GO:0016887">
    <property type="term" value="F:ATP hydrolysis activity"/>
    <property type="evidence" value="ECO:0007669"/>
    <property type="project" value="InterPro"/>
</dbReference>
<dbReference type="GO" id="GO:0005524">
    <property type="term" value="F:ATP binding"/>
    <property type="evidence" value="ECO:0007669"/>
    <property type="project" value="UniProtKB-KW"/>
</dbReference>
<dbReference type="OrthoDB" id="5288404at2"/>
<dbReference type="InterPro" id="IPR017871">
    <property type="entry name" value="ABC_transporter-like_CS"/>
</dbReference>
<dbReference type="PANTHER" id="PTHR24221:SF632">
    <property type="entry name" value="ATP-DEPENDENT LIPID A-CORE FLIPPASE"/>
    <property type="match status" value="1"/>
</dbReference>
<evidence type="ECO:0000256" key="1">
    <source>
        <dbReference type="ARBA" id="ARBA00004651"/>
    </source>
</evidence>
<proteinExistence type="predicted"/>
<dbReference type="InterPro" id="IPR036640">
    <property type="entry name" value="ABC1_TM_sf"/>
</dbReference>
<evidence type="ECO:0000256" key="8">
    <source>
        <dbReference type="ARBA" id="ARBA00023136"/>
    </source>
</evidence>
<feature type="transmembrane region" description="Helical" evidence="9">
    <location>
        <begin position="199"/>
        <end position="222"/>
    </location>
</feature>
<evidence type="ECO:0000259" key="10">
    <source>
        <dbReference type="PROSITE" id="PS50893"/>
    </source>
</evidence>
<dbReference type="Gene3D" id="1.20.1560.10">
    <property type="entry name" value="ABC transporter type 1, transmembrane domain"/>
    <property type="match status" value="1"/>
</dbReference>
<dbReference type="InterPro" id="IPR011527">
    <property type="entry name" value="ABC1_TM_dom"/>
</dbReference>
<dbReference type="FunFam" id="3.40.50.300:FF:000221">
    <property type="entry name" value="Multidrug ABC transporter ATP-binding protein"/>
    <property type="match status" value="1"/>
</dbReference>
<dbReference type="PROSITE" id="PS50929">
    <property type="entry name" value="ABC_TM1F"/>
    <property type="match status" value="1"/>
</dbReference>
<keyword evidence="3" id="KW-1003">Cell membrane</keyword>
<keyword evidence="4 9" id="KW-0812">Transmembrane</keyword>
<evidence type="ECO:0000256" key="6">
    <source>
        <dbReference type="ARBA" id="ARBA00022840"/>
    </source>
</evidence>
<dbReference type="PROSITE" id="PS00211">
    <property type="entry name" value="ABC_TRANSPORTER_1"/>
    <property type="match status" value="1"/>
</dbReference>
<feature type="transmembrane region" description="Helical" evidence="9">
    <location>
        <begin position="228"/>
        <end position="248"/>
    </location>
</feature>
<dbReference type="EMBL" id="CP038231">
    <property type="protein sequence ID" value="QDH12980.1"/>
    <property type="molecule type" value="Genomic_DNA"/>
</dbReference>
<feature type="transmembrane region" description="Helical" evidence="9">
    <location>
        <begin position="117"/>
        <end position="138"/>
    </location>
</feature>
<evidence type="ECO:0000256" key="2">
    <source>
        <dbReference type="ARBA" id="ARBA00022448"/>
    </source>
</evidence>
<keyword evidence="6 12" id="KW-0067">ATP-binding</keyword>
<keyword evidence="5" id="KW-0547">Nucleotide-binding</keyword>
<dbReference type="InterPro" id="IPR003593">
    <property type="entry name" value="AAA+_ATPase"/>
</dbReference>
<dbReference type="InterPro" id="IPR039421">
    <property type="entry name" value="Type_1_exporter"/>
</dbReference>
<gene>
    <name evidence="12" type="ORF">E3E12_00815</name>
</gene>
<accession>A0A4Y6U7J1</accession>
<feature type="transmembrane region" description="Helical" evidence="9">
    <location>
        <begin position="67"/>
        <end position="92"/>
    </location>
</feature>
<dbReference type="Pfam" id="PF00664">
    <property type="entry name" value="ABC_membrane"/>
    <property type="match status" value="1"/>
</dbReference>
<reference evidence="12 13" key="1">
    <citation type="submission" date="2019-03" db="EMBL/GenBank/DDBJ databases">
        <title>The complete genome sequence of Swingsia_sp. F3b2 LMG30590(T).</title>
        <authorList>
            <person name="Chua K.-O."/>
            <person name="Chan K.-G."/>
            <person name="See-Too W.-S."/>
        </authorList>
    </citation>
    <scope>NUCLEOTIDE SEQUENCE [LARGE SCALE GENOMIC DNA]</scope>
    <source>
        <strain evidence="12 13">F3b2</strain>
    </source>
</reference>
<keyword evidence="2" id="KW-0813">Transport</keyword>
<evidence type="ECO:0000259" key="11">
    <source>
        <dbReference type="PROSITE" id="PS50929"/>
    </source>
</evidence>
<evidence type="ECO:0000313" key="12">
    <source>
        <dbReference type="EMBL" id="QDH12980.1"/>
    </source>
</evidence>
<evidence type="ECO:0000256" key="9">
    <source>
        <dbReference type="SAM" id="Phobius"/>
    </source>
</evidence>
<dbReference type="GO" id="GO:0005886">
    <property type="term" value="C:plasma membrane"/>
    <property type="evidence" value="ECO:0007669"/>
    <property type="project" value="UniProtKB-SubCell"/>
</dbReference>
<dbReference type="InterPro" id="IPR027417">
    <property type="entry name" value="P-loop_NTPase"/>
</dbReference>
<dbReference type="AlphaFoldDB" id="A0A4Y6U7J1"/>
<dbReference type="GO" id="GO:0034040">
    <property type="term" value="F:ATPase-coupled lipid transmembrane transporter activity"/>
    <property type="evidence" value="ECO:0007669"/>
    <property type="project" value="TreeGrafter"/>
</dbReference>
<feature type="domain" description="ABC transporter" evidence="10">
    <location>
        <begin position="412"/>
        <end position="658"/>
    </location>
</feature>
<dbReference type="InterPro" id="IPR003439">
    <property type="entry name" value="ABC_transporter-like_ATP-bd"/>
</dbReference>
<evidence type="ECO:0000256" key="3">
    <source>
        <dbReference type="ARBA" id="ARBA00022475"/>
    </source>
</evidence>
<evidence type="ECO:0000256" key="5">
    <source>
        <dbReference type="ARBA" id="ARBA00022741"/>
    </source>
</evidence>
<keyword evidence="8 9" id="KW-0472">Membrane</keyword>
<feature type="transmembrane region" description="Helical" evidence="9">
    <location>
        <begin position="315"/>
        <end position="336"/>
    </location>
</feature>
<sequence>MVVGLRAVAARPGQGACSCDGGLYRDGMKSSSAPTTPADPVNVHVDGALLPWRPFLAQLMPTPRWAVWLRLASAAALLALEGAASVATPWFFAAMVDKLGAYKGLPPLGAHGTSTNLALHLSAAMAALLFQFGLMRFLGGVAGPVRDMVAAPLRAALRERAGNMALAHLQRLGARYHASRQTGALVRTVERGVDAIGTLLDLALSNVLPNIITLLLTFSVILHVFSPSYLAALVATAVLYGLVSRVFTKLRLKARRLRNQRDNAVSHHLVDCLMNAETVRSFGAEDHEQARHGTYRGDLRQAETRLQLLVSASQGCRAAVIALSSVLLLGLAWRDIALGRIGVAQFVLVGTYLRSVYSAVGVLNYVSVGWLNALVDLERYRALLAQGPEIIFPTLPAPATTAALAGHAGPEIRFEHVSFAYEKGQDVLEDVSFTIPAGVKAALVGESGSGKSTIACLLCRDYDPTAGHIYINGRDITTLTLGELRNLTGVVSQDCTLFDATMGDNIAYGRLGSTAAEVAQAAEEAALGPLLARLPLGLETVVGERGVKLSGGERQRLAVARVLLRRPRLLILDEATSALDSHTEAAIQKRLDDLVPWGGEGQPGASHNHPTTVVVAHRLSTIANASLVLVMDKGRLVEAGSHRALLARPGFYHDLWARQNHGPKAGLVKGDE</sequence>
<dbReference type="GO" id="GO:0140359">
    <property type="term" value="F:ABC-type transporter activity"/>
    <property type="evidence" value="ECO:0007669"/>
    <property type="project" value="InterPro"/>
</dbReference>
<comment type="subcellular location">
    <subcellularLocation>
        <location evidence="1">Cell membrane</location>
        <topology evidence="1">Multi-pass membrane protein</topology>
    </subcellularLocation>
</comment>